<dbReference type="RefSeq" id="WP_348789964.1">
    <property type="nucleotide sequence ID" value="NZ_CP157390.1"/>
</dbReference>
<feature type="transmembrane region" description="Helical" evidence="7">
    <location>
        <begin position="265"/>
        <end position="284"/>
    </location>
</feature>
<organism evidence="9">
    <name type="scientific">Leifsonia sp. NPDC080035</name>
    <dbReference type="NCBI Taxonomy" id="3143936"/>
    <lineage>
        <taxon>Bacteria</taxon>
        <taxon>Bacillati</taxon>
        <taxon>Actinomycetota</taxon>
        <taxon>Actinomycetes</taxon>
        <taxon>Micrococcales</taxon>
        <taxon>Microbacteriaceae</taxon>
        <taxon>Leifsonia</taxon>
    </lineage>
</organism>
<evidence type="ECO:0000256" key="7">
    <source>
        <dbReference type="RuleBase" id="RU363032"/>
    </source>
</evidence>
<sequence length="298" mass="32588">MSVDVIPIAQAPAQRTVSRRRTKPGEASRPRKAVSLIVLVVGSFVFAYPFLWMIATSLRTKQGVAEGGIGLFPLQWRFSNYAEALGAFPFWSYLLNSLLSTVIPVVGTVLVASLVGFALARIPARGAGVVFAIILATMLLPGEVTLVPQFILFKQLDMMNSLYPVILPVFFGSPFFIFLFRQFYLHLPASLVDAAIVDGAGWFRIWRSIFLPLSKPIIVATAVLQFIASWNNFVTPAIYLTSEQWKTLPVALAGFQSTNGTDTPLLMAASIVVVLPCIVIFFIAQKQIVGGVTFTGNR</sequence>
<keyword evidence="6 7" id="KW-0472">Membrane</keyword>
<evidence type="ECO:0000256" key="1">
    <source>
        <dbReference type="ARBA" id="ARBA00004651"/>
    </source>
</evidence>
<dbReference type="PROSITE" id="PS50928">
    <property type="entry name" value="ABC_TM1"/>
    <property type="match status" value="1"/>
</dbReference>
<evidence type="ECO:0000256" key="5">
    <source>
        <dbReference type="ARBA" id="ARBA00022989"/>
    </source>
</evidence>
<comment type="similarity">
    <text evidence="7">Belongs to the binding-protein-dependent transport system permease family.</text>
</comment>
<dbReference type="PANTHER" id="PTHR43744:SF12">
    <property type="entry name" value="ABC TRANSPORTER PERMEASE PROTEIN MG189-RELATED"/>
    <property type="match status" value="1"/>
</dbReference>
<dbReference type="EMBL" id="CP157390">
    <property type="protein sequence ID" value="XBM50054.1"/>
    <property type="molecule type" value="Genomic_DNA"/>
</dbReference>
<keyword evidence="4 7" id="KW-0812">Transmembrane</keyword>
<keyword evidence="2 7" id="KW-0813">Transport</keyword>
<evidence type="ECO:0000259" key="8">
    <source>
        <dbReference type="PROSITE" id="PS50928"/>
    </source>
</evidence>
<feature type="domain" description="ABC transmembrane type-1" evidence="8">
    <location>
        <begin position="94"/>
        <end position="284"/>
    </location>
</feature>
<dbReference type="SUPFAM" id="SSF161098">
    <property type="entry name" value="MetI-like"/>
    <property type="match status" value="1"/>
</dbReference>
<evidence type="ECO:0000313" key="9">
    <source>
        <dbReference type="EMBL" id="XBM50054.1"/>
    </source>
</evidence>
<gene>
    <name evidence="9" type="ORF">AAME72_09320</name>
</gene>
<reference evidence="9" key="1">
    <citation type="submission" date="2024-05" db="EMBL/GenBank/DDBJ databases">
        <title>The Natural Products Discovery Center: Release of the First 8490 Sequenced Strains for Exploring Actinobacteria Biosynthetic Diversity.</title>
        <authorList>
            <person name="Kalkreuter E."/>
            <person name="Kautsar S.A."/>
            <person name="Yang D."/>
            <person name="Bader C.D."/>
            <person name="Teijaro C.N."/>
            <person name="Fluegel L."/>
            <person name="Davis C.M."/>
            <person name="Simpson J.R."/>
            <person name="Lauterbach L."/>
            <person name="Steele A.D."/>
            <person name="Gui C."/>
            <person name="Meng S."/>
            <person name="Li G."/>
            <person name="Viehrig K."/>
            <person name="Ye F."/>
            <person name="Su P."/>
            <person name="Kiefer A.F."/>
            <person name="Nichols A."/>
            <person name="Cepeda A.J."/>
            <person name="Yan W."/>
            <person name="Fan B."/>
            <person name="Jiang Y."/>
            <person name="Adhikari A."/>
            <person name="Zheng C.-J."/>
            <person name="Schuster L."/>
            <person name="Cowan T.M."/>
            <person name="Smanski M.J."/>
            <person name="Chevrette M.G."/>
            <person name="de Carvalho L.P.S."/>
            <person name="Shen B."/>
        </authorList>
    </citation>
    <scope>NUCLEOTIDE SEQUENCE</scope>
    <source>
        <strain evidence="9">NPDC080035</strain>
    </source>
</reference>
<name>A0AAU7GHR0_9MICO</name>
<feature type="transmembrane region" description="Helical" evidence="7">
    <location>
        <begin position="162"/>
        <end position="180"/>
    </location>
</feature>
<keyword evidence="3" id="KW-1003">Cell membrane</keyword>
<evidence type="ECO:0000256" key="3">
    <source>
        <dbReference type="ARBA" id="ARBA00022475"/>
    </source>
</evidence>
<dbReference type="GO" id="GO:0005886">
    <property type="term" value="C:plasma membrane"/>
    <property type="evidence" value="ECO:0007669"/>
    <property type="project" value="UniProtKB-SubCell"/>
</dbReference>
<evidence type="ECO:0000256" key="6">
    <source>
        <dbReference type="ARBA" id="ARBA00023136"/>
    </source>
</evidence>
<dbReference type="GO" id="GO:0055085">
    <property type="term" value="P:transmembrane transport"/>
    <property type="evidence" value="ECO:0007669"/>
    <property type="project" value="InterPro"/>
</dbReference>
<evidence type="ECO:0000256" key="4">
    <source>
        <dbReference type="ARBA" id="ARBA00022692"/>
    </source>
</evidence>
<feature type="transmembrane region" description="Helical" evidence="7">
    <location>
        <begin position="98"/>
        <end position="120"/>
    </location>
</feature>
<dbReference type="PANTHER" id="PTHR43744">
    <property type="entry name" value="ABC TRANSPORTER PERMEASE PROTEIN MG189-RELATED-RELATED"/>
    <property type="match status" value="1"/>
</dbReference>
<evidence type="ECO:0000256" key="2">
    <source>
        <dbReference type="ARBA" id="ARBA00022448"/>
    </source>
</evidence>
<dbReference type="InterPro" id="IPR000515">
    <property type="entry name" value="MetI-like"/>
</dbReference>
<comment type="subcellular location">
    <subcellularLocation>
        <location evidence="1 7">Cell membrane</location>
        <topology evidence="1 7">Multi-pass membrane protein</topology>
    </subcellularLocation>
</comment>
<dbReference type="InterPro" id="IPR035906">
    <property type="entry name" value="MetI-like_sf"/>
</dbReference>
<accession>A0AAU7GHR0</accession>
<feature type="transmembrane region" description="Helical" evidence="7">
    <location>
        <begin position="127"/>
        <end position="150"/>
    </location>
</feature>
<keyword evidence="5 7" id="KW-1133">Transmembrane helix</keyword>
<proteinExistence type="inferred from homology"/>
<dbReference type="Gene3D" id="1.10.3720.10">
    <property type="entry name" value="MetI-like"/>
    <property type="match status" value="1"/>
</dbReference>
<feature type="transmembrane region" description="Helical" evidence="7">
    <location>
        <begin position="33"/>
        <end position="55"/>
    </location>
</feature>
<dbReference type="AlphaFoldDB" id="A0AAU7GHR0"/>
<protein>
    <submittedName>
        <fullName evidence="9">Carbohydrate ABC transporter permease</fullName>
    </submittedName>
</protein>
<dbReference type="Pfam" id="PF00528">
    <property type="entry name" value="BPD_transp_1"/>
    <property type="match status" value="1"/>
</dbReference>
<dbReference type="CDD" id="cd06261">
    <property type="entry name" value="TM_PBP2"/>
    <property type="match status" value="1"/>
</dbReference>